<feature type="transmembrane region" description="Helical" evidence="8">
    <location>
        <begin position="202"/>
        <end position="227"/>
    </location>
</feature>
<comment type="similarity">
    <text evidence="2">Belongs to the binding-protein-dependent transport system permease family. CysTW subfamily.</text>
</comment>
<name>A0A3P5XJA5_9RHOB</name>
<feature type="transmembrane region" description="Helical" evidence="8">
    <location>
        <begin position="107"/>
        <end position="126"/>
    </location>
</feature>
<sequence length="311" mass="34738">MFAYAKTLRDNRRERTGVLFALPVVLFLIAFFIVPTVLLFVFSFWQSRSFVLVPDASLTNYIDALTRPAFRQTILTGLTIGLGTATVATVLSYPVAWFIAYRTRTNLLLYIIMLSWFSSYLVRIFAWRTILGTNGLINSALLSLGVIDAPLEILIFSPLAVTITLVHIFVPFTLLLLLSALRNVTPDFLAAARDLGASRMKVFFRVTLPIAYKGFVGSFMFTFILAAGDFITPQLLGGRTGITTGLLISNQFRQTGNWPSGAAMAFILMAVFLVVYFVLVQVLRWFRLSPGLRFHPPVEELRAEMAQAKEA</sequence>
<dbReference type="SUPFAM" id="SSF161098">
    <property type="entry name" value="MetI-like"/>
    <property type="match status" value="1"/>
</dbReference>
<organism evidence="10 11">
    <name type="scientific">Pseudogemmobacter humi</name>
    <dbReference type="NCBI Taxonomy" id="2483812"/>
    <lineage>
        <taxon>Bacteria</taxon>
        <taxon>Pseudomonadati</taxon>
        <taxon>Pseudomonadota</taxon>
        <taxon>Alphaproteobacteria</taxon>
        <taxon>Rhodobacterales</taxon>
        <taxon>Paracoccaceae</taxon>
        <taxon>Pseudogemmobacter</taxon>
    </lineage>
</organism>
<dbReference type="PROSITE" id="PS50928">
    <property type="entry name" value="ABC_TM1"/>
    <property type="match status" value="1"/>
</dbReference>
<accession>A0A3P5XJA5</accession>
<keyword evidence="4" id="KW-1003">Cell membrane</keyword>
<evidence type="ECO:0000256" key="4">
    <source>
        <dbReference type="ARBA" id="ARBA00022475"/>
    </source>
</evidence>
<feature type="transmembrane region" description="Helical" evidence="8">
    <location>
        <begin position="74"/>
        <end position="100"/>
    </location>
</feature>
<evidence type="ECO:0000256" key="6">
    <source>
        <dbReference type="ARBA" id="ARBA00022989"/>
    </source>
</evidence>
<evidence type="ECO:0000256" key="8">
    <source>
        <dbReference type="RuleBase" id="RU363032"/>
    </source>
</evidence>
<evidence type="ECO:0000256" key="2">
    <source>
        <dbReference type="ARBA" id="ARBA00007069"/>
    </source>
</evidence>
<keyword evidence="5 8" id="KW-0812">Transmembrane</keyword>
<dbReference type="InterPro" id="IPR000515">
    <property type="entry name" value="MetI-like"/>
</dbReference>
<comment type="subcellular location">
    <subcellularLocation>
        <location evidence="1 8">Cell membrane</location>
        <topology evidence="1 8">Multi-pass membrane protein</topology>
    </subcellularLocation>
</comment>
<dbReference type="PANTHER" id="PTHR42929:SF1">
    <property type="entry name" value="INNER MEMBRANE ABC TRANSPORTER PERMEASE PROTEIN YDCU-RELATED"/>
    <property type="match status" value="1"/>
</dbReference>
<reference evidence="10 11" key="1">
    <citation type="submission" date="2018-11" db="EMBL/GenBank/DDBJ databases">
        <authorList>
            <person name="Criscuolo A."/>
        </authorList>
    </citation>
    <scope>NUCLEOTIDE SEQUENCE [LARGE SCALE GENOMIC DNA]</scope>
    <source>
        <strain evidence="10">ACIP111625</strain>
    </source>
</reference>
<dbReference type="Proteomes" id="UP000277498">
    <property type="component" value="Unassembled WGS sequence"/>
</dbReference>
<feature type="transmembrane region" description="Helical" evidence="8">
    <location>
        <begin position="20"/>
        <end position="45"/>
    </location>
</feature>
<dbReference type="RefSeq" id="WP_124086983.1">
    <property type="nucleotide sequence ID" value="NZ_UXAW01000070.1"/>
</dbReference>
<evidence type="ECO:0000256" key="1">
    <source>
        <dbReference type="ARBA" id="ARBA00004651"/>
    </source>
</evidence>
<evidence type="ECO:0000256" key="5">
    <source>
        <dbReference type="ARBA" id="ARBA00022692"/>
    </source>
</evidence>
<dbReference type="Gene3D" id="1.10.3720.10">
    <property type="entry name" value="MetI-like"/>
    <property type="match status" value="1"/>
</dbReference>
<evidence type="ECO:0000256" key="3">
    <source>
        <dbReference type="ARBA" id="ARBA00022448"/>
    </source>
</evidence>
<dbReference type="AlphaFoldDB" id="A0A3P5XJA5"/>
<keyword evidence="11" id="KW-1185">Reference proteome</keyword>
<feature type="transmembrane region" description="Helical" evidence="8">
    <location>
        <begin position="262"/>
        <end position="283"/>
    </location>
</feature>
<dbReference type="GO" id="GO:0005886">
    <property type="term" value="C:plasma membrane"/>
    <property type="evidence" value="ECO:0007669"/>
    <property type="project" value="UniProtKB-SubCell"/>
</dbReference>
<dbReference type="PANTHER" id="PTHR42929">
    <property type="entry name" value="INNER MEMBRANE ABC TRANSPORTER PERMEASE PROTEIN YDCU-RELATED-RELATED"/>
    <property type="match status" value="1"/>
</dbReference>
<evidence type="ECO:0000313" key="10">
    <source>
        <dbReference type="EMBL" id="VDC28670.1"/>
    </source>
</evidence>
<feature type="domain" description="ABC transmembrane type-1" evidence="9">
    <location>
        <begin position="74"/>
        <end position="279"/>
    </location>
</feature>
<keyword evidence="7 8" id="KW-0472">Membrane</keyword>
<evidence type="ECO:0000313" key="11">
    <source>
        <dbReference type="Proteomes" id="UP000277498"/>
    </source>
</evidence>
<dbReference type="GO" id="GO:0055085">
    <property type="term" value="P:transmembrane transport"/>
    <property type="evidence" value="ECO:0007669"/>
    <property type="project" value="InterPro"/>
</dbReference>
<proteinExistence type="inferred from homology"/>
<dbReference type="OrthoDB" id="9807047at2"/>
<keyword evidence="6 8" id="KW-1133">Transmembrane helix</keyword>
<dbReference type="CDD" id="cd06261">
    <property type="entry name" value="TM_PBP2"/>
    <property type="match status" value="1"/>
</dbReference>
<keyword evidence="3 8" id="KW-0813">Transport</keyword>
<gene>
    <name evidence="10" type="primary">potH_5</name>
    <name evidence="10" type="ORF">XINFAN_02236</name>
</gene>
<dbReference type="InterPro" id="IPR035906">
    <property type="entry name" value="MetI-like_sf"/>
</dbReference>
<dbReference type="Pfam" id="PF00528">
    <property type="entry name" value="BPD_transp_1"/>
    <property type="match status" value="1"/>
</dbReference>
<evidence type="ECO:0000256" key="7">
    <source>
        <dbReference type="ARBA" id="ARBA00023136"/>
    </source>
</evidence>
<dbReference type="EMBL" id="UXAW01000070">
    <property type="protein sequence ID" value="VDC28670.1"/>
    <property type="molecule type" value="Genomic_DNA"/>
</dbReference>
<evidence type="ECO:0000259" key="9">
    <source>
        <dbReference type="PROSITE" id="PS50928"/>
    </source>
</evidence>
<feature type="transmembrane region" description="Helical" evidence="8">
    <location>
        <begin position="153"/>
        <end position="181"/>
    </location>
</feature>
<protein>
    <submittedName>
        <fullName evidence="10">Putrescine transport system permease protein PotH</fullName>
    </submittedName>
</protein>